<feature type="region of interest" description="Disordered" evidence="13">
    <location>
        <begin position="453"/>
        <end position="488"/>
    </location>
</feature>
<dbReference type="PANTHER" id="PTHR30153:SF2">
    <property type="entry name" value="REPLICATIVE DNA HELICASE"/>
    <property type="match status" value="1"/>
</dbReference>
<evidence type="ECO:0000313" key="16">
    <source>
        <dbReference type="Proteomes" id="UP000237947"/>
    </source>
</evidence>
<dbReference type="EC" id="5.6.2.3" evidence="11 12"/>
<dbReference type="SUPFAM" id="SSF48024">
    <property type="entry name" value="N-terminal domain of DnaB helicase"/>
    <property type="match status" value="1"/>
</dbReference>
<feature type="domain" description="SF4 helicase" evidence="14">
    <location>
        <begin position="181"/>
        <end position="448"/>
    </location>
</feature>
<proteinExistence type="inferred from homology"/>
<dbReference type="InterPro" id="IPR007694">
    <property type="entry name" value="DNA_helicase_DnaB-like_C"/>
</dbReference>
<dbReference type="InterPro" id="IPR007692">
    <property type="entry name" value="DNA_helicase_DnaB"/>
</dbReference>
<dbReference type="AlphaFoldDB" id="A0A2S0KMP6"/>
<dbReference type="Gene3D" id="3.40.50.300">
    <property type="entry name" value="P-loop containing nucleotide triphosphate hydrolases"/>
    <property type="match status" value="1"/>
</dbReference>
<evidence type="ECO:0000256" key="11">
    <source>
        <dbReference type="NCBIfam" id="TIGR00665"/>
    </source>
</evidence>
<keyword evidence="5 12" id="KW-0378">Hydrolase</keyword>
<dbReference type="GO" id="GO:0006269">
    <property type="term" value="P:DNA replication, synthesis of primer"/>
    <property type="evidence" value="ECO:0007669"/>
    <property type="project" value="UniProtKB-UniRule"/>
</dbReference>
<evidence type="ECO:0000256" key="3">
    <source>
        <dbReference type="ARBA" id="ARBA00022705"/>
    </source>
</evidence>
<keyword evidence="9" id="KW-0413">Isomerase</keyword>
<dbReference type="GO" id="GO:1990077">
    <property type="term" value="C:primosome complex"/>
    <property type="evidence" value="ECO:0007669"/>
    <property type="project" value="UniProtKB-UniRule"/>
</dbReference>
<evidence type="ECO:0000256" key="4">
    <source>
        <dbReference type="ARBA" id="ARBA00022741"/>
    </source>
</evidence>
<name>A0A2S0KMP6_9FIRM</name>
<keyword evidence="16" id="KW-1185">Reference proteome</keyword>
<dbReference type="GO" id="GO:0005524">
    <property type="term" value="F:ATP binding"/>
    <property type="evidence" value="ECO:0007669"/>
    <property type="project" value="UniProtKB-UniRule"/>
</dbReference>
<comment type="catalytic activity">
    <reaction evidence="10 12">
        <text>ATP + H2O = ADP + phosphate + H(+)</text>
        <dbReference type="Rhea" id="RHEA:13065"/>
        <dbReference type="ChEBI" id="CHEBI:15377"/>
        <dbReference type="ChEBI" id="CHEBI:15378"/>
        <dbReference type="ChEBI" id="CHEBI:30616"/>
        <dbReference type="ChEBI" id="CHEBI:43474"/>
        <dbReference type="ChEBI" id="CHEBI:456216"/>
        <dbReference type="EC" id="5.6.2.3"/>
    </reaction>
</comment>
<evidence type="ECO:0000256" key="12">
    <source>
        <dbReference type="RuleBase" id="RU362085"/>
    </source>
</evidence>
<dbReference type="Pfam" id="PF03796">
    <property type="entry name" value="DnaB_C"/>
    <property type="match status" value="1"/>
</dbReference>
<protein>
    <recommendedName>
        <fullName evidence="11 12">Replicative DNA helicase</fullName>
        <ecNumber evidence="11 12">5.6.2.3</ecNumber>
    </recommendedName>
</protein>
<sequence>MANYPNDSYENNLKVPPQNVEAEESLLGCALTSEDARAEIVRLEKEDFYQKKNGLIYQAIIEKAAKGEAIDILSVADYLESEGTLDVIGGISYLTELADKSYLLSNVAEYADIVKEKSRLRKLLTFVQKMEKSIYSGKENADDLINLMAAEVVKSKDDLSHKDLMPLHEILNVTLKELRKSDSDELAVDSGFPNLNKKLGRLRRQTLNILAARPAMGKSAFALNLALNVALKGKTVAIFSLEMSKNEVGLRLLSSASTIATNKIKEAIDTASPDANKVRDAVQVLATANIYIDDSASTSPADIRAKCNKLMAQAGLDLIVIDYLQLIGSDSSNQNRQQEISEISRALKIMARDLNVPVIALSQLSRGVEMRENKRPMLSDLRESGAIEQDADAVMFLYRDSYYNNEELPPNPDEAELILAKNRQGTTGTIKLNWFSNITTFREQEYFDYNIPPESSNFDPNFDEHLSSQNETEFQIEDAKLSEDDLPF</sequence>
<evidence type="ECO:0000256" key="9">
    <source>
        <dbReference type="ARBA" id="ARBA00023235"/>
    </source>
</evidence>
<accession>A0A2S0KMP6</accession>
<dbReference type="Proteomes" id="UP000237947">
    <property type="component" value="Chromosome"/>
</dbReference>
<keyword evidence="6 12" id="KW-0347">Helicase</keyword>
<dbReference type="KEGG" id="fsa:C5Q98_03180"/>
<dbReference type="GO" id="GO:0016887">
    <property type="term" value="F:ATP hydrolysis activity"/>
    <property type="evidence" value="ECO:0007669"/>
    <property type="project" value="RHEA"/>
</dbReference>
<evidence type="ECO:0000256" key="8">
    <source>
        <dbReference type="ARBA" id="ARBA00023125"/>
    </source>
</evidence>
<dbReference type="RefSeq" id="WP_106012276.1">
    <property type="nucleotide sequence ID" value="NZ_CP027226.1"/>
</dbReference>
<dbReference type="PROSITE" id="PS51199">
    <property type="entry name" value="SF4_HELICASE"/>
    <property type="match status" value="1"/>
</dbReference>
<evidence type="ECO:0000256" key="2">
    <source>
        <dbReference type="ARBA" id="ARBA00022515"/>
    </source>
</evidence>
<keyword evidence="3 12" id="KW-0235">DNA replication</keyword>
<dbReference type="EMBL" id="CP027226">
    <property type="protein sequence ID" value="AVM42293.1"/>
    <property type="molecule type" value="Genomic_DNA"/>
</dbReference>
<comment type="function">
    <text evidence="12">The main replicative DNA helicase, it participates in initiation and elongation during chromosome replication. Travels ahead of the DNA replisome, separating dsDNA into templates for DNA synthesis. A processive ATP-dependent 5'-3' DNA helicase it has DNA-dependent ATPase activity.</text>
</comment>
<dbReference type="NCBIfam" id="TIGR00665">
    <property type="entry name" value="DnaB"/>
    <property type="match status" value="1"/>
</dbReference>
<reference evidence="16" key="1">
    <citation type="submission" date="2018-02" db="EMBL/GenBank/DDBJ databases">
        <authorList>
            <person name="Holder M.E."/>
            <person name="Ajami N.J."/>
            <person name="Petrosino J.F."/>
        </authorList>
    </citation>
    <scope>NUCLEOTIDE SEQUENCE [LARGE SCALE GENOMIC DNA]</scope>
    <source>
        <strain evidence="16">CCUG 47711</strain>
    </source>
</reference>
<dbReference type="GO" id="GO:0003677">
    <property type="term" value="F:DNA binding"/>
    <property type="evidence" value="ECO:0007669"/>
    <property type="project" value="UniProtKB-UniRule"/>
</dbReference>
<dbReference type="GO" id="GO:0043139">
    <property type="term" value="F:5'-3' DNA helicase activity"/>
    <property type="evidence" value="ECO:0007669"/>
    <property type="project" value="UniProtKB-EC"/>
</dbReference>
<dbReference type="OrthoDB" id="9773982at2"/>
<keyword evidence="4 12" id="KW-0547">Nucleotide-binding</keyword>
<evidence type="ECO:0000256" key="6">
    <source>
        <dbReference type="ARBA" id="ARBA00022806"/>
    </source>
</evidence>
<keyword evidence="8 12" id="KW-0238">DNA-binding</keyword>
<dbReference type="SUPFAM" id="SSF52540">
    <property type="entry name" value="P-loop containing nucleoside triphosphate hydrolases"/>
    <property type="match status" value="1"/>
</dbReference>
<dbReference type="Pfam" id="PF00772">
    <property type="entry name" value="DnaB"/>
    <property type="match status" value="1"/>
</dbReference>
<dbReference type="CDD" id="cd00984">
    <property type="entry name" value="DnaB_C"/>
    <property type="match status" value="1"/>
</dbReference>
<organism evidence="15 16">
    <name type="scientific">Fastidiosipila sanguinis</name>
    <dbReference type="NCBI Taxonomy" id="236753"/>
    <lineage>
        <taxon>Bacteria</taxon>
        <taxon>Bacillati</taxon>
        <taxon>Bacillota</taxon>
        <taxon>Clostridia</taxon>
        <taxon>Eubacteriales</taxon>
        <taxon>Oscillospiraceae</taxon>
        <taxon>Fastidiosipila</taxon>
    </lineage>
</organism>
<evidence type="ECO:0000256" key="7">
    <source>
        <dbReference type="ARBA" id="ARBA00022840"/>
    </source>
</evidence>
<dbReference type="InterPro" id="IPR027417">
    <property type="entry name" value="P-loop_NTPase"/>
</dbReference>
<evidence type="ECO:0000313" key="15">
    <source>
        <dbReference type="EMBL" id="AVM42293.1"/>
    </source>
</evidence>
<keyword evidence="7 12" id="KW-0067">ATP-binding</keyword>
<feature type="compositionally biased region" description="Basic and acidic residues" evidence="13">
    <location>
        <begin position="477"/>
        <end position="488"/>
    </location>
</feature>
<evidence type="ECO:0000256" key="10">
    <source>
        <dbReference type="ARBA" id="ARBA00048954"/>
    </source>
</evidence>
<dbReference type="InterPro" id="IPR007693">
    <property type="entry name" value="DNA_helicase_DnaB-like_N"/>
</dbReference>
<dbReference type="Gene3D" id="1.10.860.10">
    <property type="entry name" value="DNAb Helicase, Chain A"/>
    <property type="match status" value="1"/>
</dbReference>
<evidence type="ECO:0000256" key="13">
    <source>
        <dbReference type="SAM" id="MobiDB-lite"/>
    </source>
</evidence>
<dbReference type="InterPro" id="IPR036185">
    <property type="entry name" value="DNA_heli_DnaB-like_N_sf"/>
</dbReference>
<dbReference type="InterPro" id="IPR016136">
    <property type="entry name" value="DNA_helicase_N/primase_C"/>
</dbReference>
<evidence type="ECO:0000259" key="14">
    <source>
        <dbReference type="PROSITE" id="PS51199"/>
    </source>
</evidence>
<evidence type="ECO:0000256" key="5">
    <source>
        <dbReference type="ARBA" id="ARBA00022801"/>
    </source>
</evidence>
<dbReference type="GO" id="GO:0005829">
    <property type="term" value="C:cytosol"/>
    <property type="evidence" value="ECO:0007669"/>
    <property type="project" value="TreeGrafter"/>
</dbReference>
<comment type="similarity">
    <text evidence="1 12">Belongs to the helicase family. DnaB subfamily.</text>
</comment>
<evidence type="ECO:0000256" key="1">
    <source>
        <dbReference type="ARBA" id="ARBA00008428"/>
    </source>
</evidence>
<keyword evidence="2 12" id="KW-0639">Primosome</keyword>
<dbReference type="PANTHER" id="PTHR30153">
    <property type="entry name" value="REPLICATIVE DNA HELICASE DNAB"/>
    <property type="match status" value="1"/>
</dbReference>
<gene>
    <name evidence="15" type="primary">dnaB</name>
    <name evidence="15" type="ORF">C5Q98_03180</name>
</gene>